<protein>
    <submittedName>
        <fullName evidence="1">Uncharacterized protein</fullName>
    </submittedName>
</protein>
<gene>
    <name evidence="1" type="ORF">E6K73_01380</name>
</gene>
<organism evidence="1 2">
    <name type="scientific">Eiseniibacteriota bacterium</name>
    <dbReference type="NCBI Taxonomy" id="2212470"/>
    <lineage>
        <taxon>Bacteria</taxon>
        <taxon>Candidatus Eiseniibacteriota</taxon>
    </lineage>
</organism>
<dbReference type="SUPFAM" id="SSF159888">
    <property type="entry name" value="YdhG-like"/>
    <property type="match status" value="1"/>
</dbReference>
<reference evidence="1 2" key="1">
    <citation type="journal article" date="2019" name="Nat. Microbiol.">
        <title>Mediterranean grassland soil C-N compound turnover is dependent on rainfall and depth, and is mediated by genomically divergent microorganisms.</title>
        <authorList>
            <person name="Diamond S."/>
            <person name="Andeer P.F."/>
            <person name="Li Z."/>
            <person name="Crits-Christoph A."/>
            <person name="Burstein D."/>
            <person name="Anantharaman K."/>
            <person name="Lane K.R."/>
            <person name="Thomas B.C."/>
            <person name="Pan C."/>
            <person name="Northen T.R."/>
            <person name="Banfield J.F."/>
        </authorList>
    </citation>
    <scope>NUCLEOTIDE SEQUENCE [LARGE SCALE GENOMIC DNA]</scope>
    <source>
        <strain evidence="1">WS_3</strain>
    </source>
</reference>
<comment type="caution">
    <text evidence="1">The sequence shown here is derived from an EMBL/GenBank/DDBJ whole genome shotgun (WGS) entry which is preliminary data.</text>
</comment>
<dbReference type="EMBL" id="VBOT01000018">
    <property type="protein sequence ID" value="TMQ53388.1"/>
    <property type="molecule type" value="Genomic_DNA"/>
</dbReference>
<name>A0A538SPT6_UNCEI</name>
<evidence type="ECO:0000313" key="2">
    <source>
        <dbReference type="Proteomes" id="UP000320184"/>
    </source>
</evidence>
<proteinExistence type="predicted"/>
<sequence length="61" mass="6895">MSGSPLPRYAAWGNLRFPIDQPIPYDWIERIVKLRVRQNLAKGQRPTGLQILIETSGFAGT</sequence>
<accession>A0A538SPT6</accession>
<evidence type="ECO:0000313" key="1">
    <source>
        <dbReference type="EMBL" id="TMQ53388.1"/>
    </source>
</evidence>
<dbReference type="AlphaFoldDB" id="A0A538SPT6"/>
<dbReference type="Proteomes" id="UP000320184">
    <property type="component" value="Unassembled WGS sequence"/>
</dbReference>